<comment type="caution">
    <text evidence="1">The sequence shown here is derived from an EMBL/GenBank/DDBJ whole genome shotgun (WGS) entry which is preliminary data.</text>
</comment>
<evidence type="ECO:0000313" key="1">
    <source>
        <dbReference type="EMBL" id="KAL0941430.1"/>
    </source>
</evidence>
<protein>
    <submittedName>
        <fullName evidence="1">3-hydroxy-3-methylglutaryl-coenzyme A reductase</fullName>
    </submittedName>
</protein>
<sequence>MNRLGTLTRRNREISRQHHASWLSKTITAFLQPLPRVAAINPIPVVTFIALLASLTYIVLLEDTLNGSNATLATGYAETTWPSLARGSRQLRTTPTSNWTWYYDDLEPSDPIDHVALLTLVFPGTTPGNTVSIEDIQSKVGSVTLLSSKSHPRPVDVQDTTLSFCIPYFEAPRHLDSLQEISINDDTNTKEDNRRLEGEKWVMRAAREHSQGMDRNRSRIGIAQWIRNSYSELLDLLRTTQTLDIVFMALGYASMNVTFASLIISMRRLGSRISLAASVLISSFFAFLFGLLVTTKGFHVPISMRLLSEGLPFLVVLIGFEKNITLSQSILSHAIKHKQSRGPSNIARYAVETAIQETGFSIVRDYTIEILLLVAGSLSGIQGGLQEFCFLAVWILFFDCVLLFLFYTPVLCIKLEIDRIKRHADIRDALEDDGISHRVAENVARVSSSGTASMFGSQVGNFQNIPSLKGFMAGCIALLVLVNVGYLAYIEGATFLLTGFPMWSRYLSSAVITNPSVDPFKVAPHGLESLLLSARISGQGLAVNVLRPIRYELTEALGSNTNNQAGVVSSGFAFHAAGRSVADSLLSSLEDPVLHKWIMGALSLSVAFNIYLYNAARWGIKNDIDATDGGRVSQQNDTLASDITSGSTSMSQCHNIGSTRTLEHIVEPDGLVQPASIHTAAFPEEPKLSRRTDQEMIDMHQAKRTHELGDEEVVVLSLRGMIPGYALEKALNFDYGRAVKVRRNIISRAKVAANLTYLLEDSNLPYKDYDWSQVFGACCENVIGYMPIPVGVAGPLIIDGRSYFIPMATTEGVLVASTSRGAKAINAGGGAVTILTSDGMTRGPCLGFKSVERAGQAKSWIESEEGRTTIEGAFNSTSRFARLQGIDSALAGTCLYVRFKASTADAMGMNMISKGVEKALSVMKEAAFEDMEIVTLTGNYCTDKKASAMNWIQGRGKSVVAEALIPSDVVKNVLKTDIDALVDVFVNKNMIGSAMAGSIGGFNAQAANIVAAIFIATGQDPAQVVESANCITIMKRAGEFLHITVSMPSIEVGTLGGGTILDPQGAMLDLLGVRGPHGTQPGANARRLARIIAAATMAGELSLCSALAAGHLVTAHMQHNRSVAPTRSNTPAPATRPTASLSSNKTK</sequence>
<name>A0ACC3ZBP4_COLTU</name>
<organism evidence="1 2">
    <name type="scientific">Colletotrichum truncatum</name>
    <name type="common">Anthracnose fungus</name>
    <name type="synonym">Colletotrichum capsici</name>
    <dbReference type="NCBI Taxonomy" id="5467"/>
    <lineage>
        <taxon>Eukaryota</taxon>
        <taxon>Fungi</taxon>
        <taxon>Dikarya</taxon>
        <taxon>Ascomycota</taxon>
        <taxon>Pezizomycotina</taxon>
        <taxon>Sordariomycetes</taxon>
        <taxon>Hypocreomycetidae</taxon>
        <taxon>Glomerellales</taxon>
        <taxon>Glomerellaceae</taxon>
        <taxon>Colletotrichum</taxon>
        <taxon>Colletotrichum truncatum species complex</taxon>
    </lineage>
</organism>
<dbReference type="EMBL" id="VUJX02000002">
    <property type="protein sequence ID" value="KAL0941430.1"/>
    <property type="molecule type" value="Genomic_DNA"/>
</dbReference>
<reference evidence="1 2" key="1">
    <citation type="journal article" date="2020" name="Phytopathology">
        <title>Genome Sequence Resources of Colletotrichum truncatum, C. plurivorum, C. musicola, and C. sojae: Four Species Pathogenic to Soybean (Glycine max).</title>
        <authorList>
            <person name="Rogerio F."/>
            <person name="Boufleur T.R."/>
            <person name="Ciampi-Guillardi M."/>
            <person name="Sukno S.A."/>
            <person name="Thon M.R."/>
            <person name="Massola Junior N.S."/>
            <person name="Baroncelli R."/>
        </authorList>
    </citation>
    <scope>NUCLEOTIDE SEQUENCE [LARGE SCALE GENOMIC DNA]</scope>
    <source>
        <strain evidence="1 2">CMES1059</strain>
    </source>
</reference>
<keyword evidence="2" id="KW-1185">Reference proteome</keyword>
<accession>A0ACC3ZBP4</accession>
<gene>
    <name evidence="1" type="ORF">CTRU02_204193</name>
</gene>
<evidence type="ECO:0000313" key="2">
    <source>
        <dbReference type="Proteomes" id="UP000805649"/>
    </source>
</evidence>
<proteinExistence type="predicted"/>
<dbReference type="Proteomes" id="UP000805649">
    <property type="component" value="Unassembled WGS sequence"/>
</dbReference>